<feature type="transmembrane region" description="Helical" evidence="1">
    <location>
        <begin position="120"/>
        <end position="142"/>
    </location>
</feature>
<organism evidence="4 5">
    <name type="scientific">Trinickia caryophylli</name>
    <name type="common">Paraburkholderia caryophylli</name>
    <dbReference type="NCBI Taxonomy" id="28094"/>
    <lineage>
        <taxon>Bacteria</taxon>
        <taxon>Pseudomonadati</taxon>
        <taxon>Pseudomonadota</taxon>
        <taxon>Betaproteobacteria</taxon>
        <taxon>Burkholderiales</taxon>
        <taxon>Burkholderiaceae</taxon>
        <taxon>Trinickia</taxon>
    </lineage>
</organism>
<dbReference type="RefSeq" id="WP_085228183.1">
    <property type="nucleotide sequence ID" value="NZ_BSQD01000011.1"/>
</dbReference>
<dbReference type="PROSITE" id="PS50887">
    <property type="entry name" value="GGDEF"/>
    <property type="match status" value="1"/>
</dbReference>
<reference evidence="5" key="1">
    <citation type="submission" date="2017-04" db="EMBL/GenBank/DDBJ databases">
        <authorList>
            <person name="Varghese N."/>
            <person name="Submissions S."/>
        </authorList>
    </citation>
    <scope>NUCLEOTIDE SEQUENCE [LARGE SCALE GENOMIC DNA]</scope>
    <source>
        <strain evidence="5">Ballard 720</strain>
    </source>
</reference>
<dbReference type="Gene3D" id="3.20.20.450">
    <property type="entry name" value="EAL domain"/>
    <property type="match status" value="1"/>
</dbReference>
<dbReference type="PANTHER" id="PTHR44757:SF2">
    <property type="entry name" value="BIOFILM ARCHITECTURE MAINTENANCE PROTEIN MBAA"/>
    <property type="match status" value="1"/>
</dbReference>
<evidence type="ECO:0000313" key="5">
    <source>
        <dbReference type="Proteomes" id="UP000192911"/>
    </source>
</evidence>
<dbReference type="GeneID" id="95549567"/>
<name>A0A1X7F2T7_TRICW</name>
<dbReference type="InterPro" id="IPR000160">
    <property type="entry name" value="GGDEF_dom"/>
</dbReference>
<dbReference type="Pfam" id="PF00563">
    <property type="entry name" value="EAL"/>
    <property type="match status" value="1"/>
</dbReference>
<gene>
    <name evidence="4" type="ORF">SAMN06295900_10745</name>
</gene>
<dbReference type="SUPFAM" id="SSF141868">
    <property type="entry name" value="EAL domain-like"/>
    <property type="match status" value="1"/>
</dbReference>
<evidence type="ECO:0000313" key="4">
    <source>
        <dbReference type="EMBL" id="SMF44363.1"/>
    </source>
</evidence>
<feature type="transmembrane region" description="Helical" evidence="1">
    <location>
        <begin position="87"/>
        <end position="108"/>
    </location>
</feature>
<dbReference type="InterPro" id="IPR043128">
    <property type="entry name" value="Rev_trsase/Diguanyl_cyclase"/>
</dbReference>
<dbReference type="InterPro" id="IPR029787">
    <property type="entry name" value="Nucleotide_cyclase"/>
</dbReference>
<keyword evidence="1" id="KW-0812">Transmembrane</keyword>
<feature type="transmembrane region" description="Helical" evidence="1">
    <location>
        <begin position="45"/>
        <end position="66"/>
    </location>
</feature>
<protein>
    <submittedName>
        <fullName evidence="4">Diguanylate cyclase (GGDEF) domain-containing protein</fullName>
    </submittedName>
</protein>
<dbReference type="CDD" id="cd01949">
    <property type="entry name" value="GGDEF"/>
    <property type="match status" value="1"/>
</dbReference>
<dbReference type="PROSITE" id="PS50883">
    <property type="entry name" value="EAL"/>
    <property type="match status" value="1"/>
</dbReference>
<feature type="transmembrane region" description="Helical" evidence="1">
    <location>
        <begin position="149"/>
        <end position="167"/>
    </location>
</feature>
<dbReference type="PANTHER" id="PTHR44757">
    <property type="entry name" value="DIGUANYLATE CYCLASE DGCP"/>
    <property type="match status" value="1"/>
</dbReference>
<dbReference type="SUPFAM" id="SSF55073">
    <property type="entry name" value="Nucleotide cyclase"/>
    <property type="match status" value="1"/>
</dbReference>
<dbReference type="Pfam" id="PF00990">
    <property type="entry name" value="GGDEF"/>
    <property type="match status" value="1"/>
</dbReference>
<dbReference type="Gene3D" id="3.30.70.270">
    <property type="match status" value="1"/>
</dbReference>
<feature type="domain" description="GGDEF" evidence="3">
    <location>
        <begin position="218"/>
        <end position="350"/>
    </location>
</feature>
<proteinExistence type="predicted"/>
<dbReference type="EMBL" id="FXAH01000007">
    <property type="protein sequence ID" value="SMF44363.1"/>
    <property type="molecule type" value="Genomic_DNA"/>
</dbReference>
<sequence>MRTSEAGEKGRGAGFVRRIYLIRWLGYAMGAWPILMLLYSQHAPAWLVASVLLVCFVWPHLAYLLARRAAEPVRRERLNLLIDSACGGWLVAAIRFSPIGTVVILLMFALDAMAVGGWRLFLQGLASSVLGAVGGVAAVGVVPSFETDSLISLAWLPVAIIYPLVLAKTTHDVSAKLIERTRKLRHLSERDSLTELSNRATAGAAMHAMIAAADAAHDRIAVLFIDLDGFKTINDALGHNVGDDLLVAVAGRLAACTRPGDIVARYGGDEFLIVARGTVGDTRVDLPDAVLEALADPIKVGAHELMIGGSIGISVFPSDGRDAAALIRAADIAMYAAKNRGRNCWEFYRATMRSAADARLKLSARLRKAIEGGLLHLHYQPQVDMRTGEICGVEALVRWSDEAYGDVRPPDFIAAAEASGLISPLGRWVLEQACRQAMRWQQMGLKPIRLSVNVSPLQLQRADIVETFEQVLRETGLDPTLVELEVTETALMRQPETAVRRLHECRRAGIRVAIDDFGMGYSSLGQLRALPVDRIKIDRAFVHGIGRGDTGAIASAVVTLAKALGLAVIAEGVETAAQREFLLSIGCVDAQGYLYSRPLDAEDMTQLLLNGELLPEPPARPRAVGRQLNA</sequence>
<feature type="transmembrane region" description="Helical" evidence="1">
    <location>
        <begin position="21"/>
        <end position="39"/>
    </location>
</feature>
<dbReference type="SMART" id="SM00267">
    <property type="entry name" value="GGDEF"/>
    <property type="match status" value="1"/>
</dbReference>
<keyword evidence="1" id="KW-0472">Membrane</keyword>
<dbReference type="InterPro" id="IPR052155">
    <property type="entry name" value="Biofilm_reg_signaling"/>
</dbReference>
<evidence type="ECO:0000259" key="3">
    <source>
        <dbReference type="PROSITE" id="PS50887"/>
    </source>
</evidence>
<evidence type="ECO:0000259" key="2">
    <source>
        <dbReference type="PROSITE" id="PS50883"/>
    </source>
</evidence>
<feature type="domain" description="EAL" evidence="2">
    <location>
        <begin position="359"/>
        <end position="612"/>
    </location>
</feature>
<dbReference type="CDD" id="cd01948">
    <property type="entry name" value="EAL"/>
    <property type="match status" value="1"/>
</dbReference>
<keyword evidence="1" id="KW-1133">Transmembrane helix</keyword>
<dbReference type="InterPro" id="IPR001633">
    <property type="entry name" value="EAL_dom"/>
</dbReference>
<dbReference type="STRING" id="28094.SAMN06295900_10745"/>
<keyword evidence="5" id="KW-1185">Reference proteome</keyword>
<dbReference type="InterPro" id="IPR035919">
    <property type="entry name" value="EAL_sf"/>
</dbReference>
<dbReference type="InterPro" id="IPR007894">
    <property type="entry name" value="MASE2"/>
</dbReference>
<dbReference type="AlphaFoldDB" id="A0A1X7F2T7"/>
<dbReference type="OrthoDB" id="9813903at2"/>
<dbReference type="SMART" id="SM00052">
    <property type="entry name" value="EAL"/>
    <property type="match status" value="1"/>
</dbReference>
<accession>A0A1X7F2T7</accession>
<dbReference type="Proteomes" id="UP000192911">
    <property type="component" value="Unassembled WGS sequence"/>
</dbReference>
<dbReference type="Pfam" id="PF05230">
    <property type="entry name" value="MASE2"/>
    <property type="match status" value="1"/>
</dbReference>
<dbReference type="NCBIfam" id="TIGR00254">
    <property type="entry name" value="GGDEF"/>
    <property type="match status" value="1"/>
</dbReference>
<evidence type="ECO:0000256" key="1">
    <source>
        <dbReference type="SAM" id="Phobius"/>
    </source>
</evidence>